<dbReference type="EMBL" id="KZ824270">
    <property type="protein sequence ID" value="RAL15782.1"/>
    <property type="molecule type" value="Genomic_DNA"/>
</dbReference>
<dbReference type="OrthoDB" id="4398628at2759"/>
<evidence type="ECO:0000313" key="3">
    <source>
        <dbReference type="Proteomes" id="UP000248961"/>
    </source>
</evidence>
<feature type="compositionally biased region" description="Acidic residues" evidence="1">
    <location>
        <begin position="319"/>
        <end position="329"/>
    </location>
</feature>
<gene>
    <name evidence="2" type="ORF">BO97DRAFT_411084</name>
</gene>
<accession>A0A395I699</accession>
<proteinExistence type="predicted"/>
<protein>
    <submittedName>
        <fullName evidence="2">Uncharacterized protein</fullName>
    </submittedName>
</protein>
<dbReference type="RefSeq" id="XP_025554936.1">
    <property type="nucleotide sequence ID" value="XM_025696164.1"/>
</dbReference>
<dbReference type="GeneID" id="37200453"/>
<evidence type="ECO:0000313" key="2">
    <source>
        <dbReference type="EMBL" id="RAL15782.1"/>
    </source>
</evidence>
<sequence length="329" mass="36497">MDPLPPPRHNPSLGDEGEVTPRPGTPHPGIGFDSTREEPTEEVDVANDPDFRPGTYIPVIVVFHLDRTPSLHVSELMTLLRARAAVVHAWHVGQLATLIEQARNNLHGIILADGRLMDPAYVDMWLSIYPLIGARKHAWPFILSGNFVWGALRNPEAFGVMVETIFGVPWAISSTTAERMPVVVRNCFGEQFYHYAGWLTCVPKEDQIAIHDARSPDNPPQTTLLLTSRFTNTSVALHAEQNAETDMPMPIVGWIGLVNDAVEESKYIIRLCQLEYGFMTTPPRFFPDYTVTFEVNPEAVSPEPTDNGSPELEAVASEPADDDSHEPST</sequence>
<feature type="region of interest" description="Disordered" evidence="1">
    <location>
        <begin position="297"/>
        <end position="329"/>
    </location>
</feature>
<organism evidence="2 3">
    <name type="scientific">Aspergillus homomorphus (strain CBS 101889)</name>
    <dbReference type="NCBI Taxonomy" id="1450537"/>
    <lineage>
        <taxon>Eukaryota</taxon>
        <taxon>Fungi</taxon>
        <taxon>Dikarya</taxon>
        <taxon>Ascomycota</taxon>
        <taxon>Pezizomycotina</taxon>
        <taxon>Eurotiomycetes</taxon>
        <taxon>Eurotiomycetidae</taxon>
        <taxon>Eurotiales</taxon>
        <taxon>Aspergillaceae</taxon>
        <taxon>Aspergillus</taxon>
        <taxon>Aspergillus subgen. Circumdati</taxon>
    </lineage>
</organism>
<name>A0A395I699_ASPHC</name>
<dbReference type="AlphaFoldDB" id="A0A395I699"/>
<reference evidence="2 3" key="1">
    <citation type="submission" date="2018-02" db="EMBL/GenBank/DDBJ databases">
        <title>The genomes of Aspergillus section Nigri reveals drivers in fungal speciation.</title>
        <authorList>
            <consortium name="DOE Joint Genome Institute"/>
            <person name="Vesth T.C."/>
            <person name="Nybo J."/>
            <person name="Theobald S."/>
            <person name="Brandl J."/>
            <person name="Frisvad J.C."/>
            <person name="Nielsen K.F."/>
            <person name="Lyhne E.K."/>
            <person name="Kogle M.E."/>
            <person name="Kuo A."/>
            <person name="Riley R."/>
            <person name="Clum A."/>
            <person name="Nolan M."/>
            <person name="Lipzen A."/>
            <person name="Salamov A."/>
            <person name="Henrissat B."/>
            <person name="Wiebenga A."/>
            <person name="De vries R.P."/>
            <person name="Grigoriev I.V."/>
            <person name="Mortensen U.H."/>
            <person name="Andersen M.R."/>
            <person name="Baker S.E."/>
        </authorList>
    </citation>
    <scope>NUCLEOTIDE SEQUENCE [LARGE SCALE GENOMIC DNA]</scope>
    <source>
        <strain evidence="2 3">CBS 101889</strain>
    </source>
</reference>
<keyword evidence="3" id="KW-1185">Reference proteome</keyword>
<feature type="region of interest" description="Disordered" evidence="1">
    <location>
        <begin position="1"/>
        <end position="48"/>
    </location>
</feature>
<dbReference type="VEuPathDB" id="FungiDB:BO97DRAFT_411084"/>
<dbReference type="Proteomes" id="UP000248961">
    <property type="component" value="Unassembled WGS sequence"/>
</dbReference>
<evidence type="ECO:0000256" key="1">
    <source>
        <dbReference type="SAM" id="MobiDB-lite"/>
    </source>
</evidence>